<dbReference type="InterPro" id="IPR026264">
    <property type="entry name" value="VirB8/PtlE"/>
</dbReference>
<dbReference type="OrthoDB" id="7366154at2"/>
<dbReference type="Gene3D" id="3.10.450.230">
    <property type="entry name" value="VirB8 protein"/>
    <property type="match status" value="1"/>
</dbReference>
<keyword evidence="4 5" id="KW-0472">Membrane</keyword>
<evidence type="ECO:0000313" key="8">
    <source>
        <dbReference type="Proteomes" id="UP000044377"/>
    </source>
</evidence>
<evidence type="ECO:0000256" key="3">
    <source>
        <dbReference type="ARBA" id="ARBA00022989"/>
    </source>
</evidence>
<evidence type="ECO:0000256" key="5">
    <source>
        <dbReference type="SAM" id="Phobius"/>
    </source>
</evidence>
<dbReference type="CDD" id="cd16424">
    <property type="entry name" value="VirB8"/>
    <property type="match status" value="1"/>
</dbReference>
<dbReference type="RefSeq" id="WP_048638362.1">
    <property type="nucleotide sequence ID" value="NZ_CGIG01000001.1"/>
</dbReference>
<dbReference type="PIRSF" id="PIRSF003299">
    <property type="entry name" value="VirB8_PtlE"/>
    <property type="match status" value="1"/>
</dbReference>
<evidence type="ECO:0000259" key="6">
    <source>
        <dbReference type="Pfam" id="PF04335"/>
    </source>
</evidence>
<sequence>MSEVNNIIDASRSFESAILEKDIREKKVAWLMAAVGFVLAAMAIAAIIILLPLKTTEIELWSVDKQTGRYDYMTRIKERDIATEASLAHALAANYVKRREGYNYFSLQRDYDDVQLFNSDDVNKDYLDGFNGDMAPDVIFNKAEYVVAIDIISNVHAPATAPDRLATLRIKRTIRRVADNSVKTDVWNIRLTYRYLPRKQLTDSQREVNPLGFIVTSYQRDKELRSE</sequence>
<organism evidence="7 8">
    <name type="scientific">Brenneria goodwinii</name>
    <dbReference type="NCBI Taxonomy" id="1109412"/>
    <lineage>
        <taxon>Bacteria</taxon>
        <taxon>Pseudomonadati</taxon>
        <taxon>Pseudomonadota</taxon>
        <taxon>Gammaproteobacteria</taxon>
        <taxon>Enterobacterales</taxon>
        <taxon>Pectobacteriaceae</taxon>
        <taxon>Brenneria</taxon>
    </lineage>
</organism>
<dbReference type="InterPro" id="IPR007430">
    <property type="entry name" value="VirB8"/>
</dbReference>
<keyword evidence="2 5" id="KW-0812">Transmembrane</keyword>
<dbReference type="STRING" id="1109412.BN1221_03510c"/>
<dbReference type="SUPFAM" id="SSF54427">
    <property type="entry name" value="NTF2-like"/>
    <property type="match status" value="1"/>
</dbReference>
<name>A0A0G4JYQ0_9GAMM</name>
<dbReference type="EMBL" id="CGIG01000001">
    <property type="protein sequence ID" value="CPR18978.1"/>
    <property type="molecule type" value="Genomic_DNA"/>
</dbReference>
<evidence type="ECO:0000256" key="2">
    <source>
        <dbReference type="ARBA" id="ARBA00022692"/>
    </source>
</evidence>
<gene>
    <name evidence="7" type="ORF">BN1221_03510c</name>
</gene>
<dbReference type="InterPro" id="IPR032710">
    <property type="entry name" value="NTF2-like_dom_sf"/>
</dbReference>
<proteinExistence type="predicted"/>
<keyword evidence="8" id="KW-1185">Reference proteome</keyword>
<comment type="subcellular location">
    <subcellularLocation>
        <location evidence="1">Membrane</location>
        <topology evidence="1">Single-pass membrane protein</topology>
    </subcellularLocation>
</comment>
<dbReference type="AlphaFoldDB" id="A0A0G4JYQ0"/>
<evidence type="ECO:0000313" key="7">
    <source>
        <dbReference type="EMBL" id="CPR18978.1"/>
    </source>
</evidence>
<protein>
    <submittedName>
        <fullName evidence="7">Inner membrane protein forms channel for type IV secretion of T-DNA complex (VirB8)</fullName>
    </submittedName>
</protein>
<accession>A0A0G4JYQ0</accession>
<evidence type="ECO:0000256" key="1">
    <source>
        <dbReference type="ARBA" id="ARBA00004167"/>
    </source>
</evidence>
<dbReference type="GO" id="GO:0016020">
    <property type="term" value="C:membrane"/>
    <property type="evidence" value="ECO:0007669"/>
    <property type="project" value="UniProtKB-SubCell"/>
</dbReference>
<dbReference type="Proteomes" id="UP000044377">
    <property type="component" value="Unassembled WGS sequence"/>
</dbReference>
<feature type="domain" description="Bacterial virulence protein VirB8" evidence="6">
    <location>
        <begin position="11"/>
        <end position="223"/>
    </location>
</feature>
<evidence type="ECO:0000256" key="4">
    <source>
        <dbReference type="ARBA" id="ARBA00023136"/>
    </source>
</evidence>
<dbReference type="GO" id="GO:0030255">
    <property type="term" value="P:protein secretion by the type IV secretion system"/>
    <property type="evidence" value="ECO:0007669"/>
    <property type="project" value="InterPro"/>
</dbReference>
<dbReference type="Pfam" id="PF04335">
    <property type="entry name" value="VirB8"/>
    <property type="match status" value="1"/>
</dbReference>
<reference evidence="8" key="1">
    <citation type="submission" date="2015-01" db="EMBL/GenBank/DDBJ databases">
        <authorList>
            <person name="Paterson Steve"/>
        </authorList>
    </citation>
    <scope>NUCLEOTIDE SEQUENCE [LARGE SCALE GENOMIC DNA]</scope>
    <source>
        <strain evidence="8">OBR1</strain>
    </source>
</reference>
<feature type="transmembrane region" description="Helical" evidence="5">
    <location>
        <begin position="28"/>
        <end position="53"/>
    </location>
</feature>
<keyword evidence="3 5" id="KW-1133">Transmembrane helix</keyword>